<evidence type="ECO:0000313" key="2">
    <source>
        <dbReference type="EMBL" id="SNZ05439.1"/>
    </source>
</evidence>
<proteinExistence type="predicted"/>
<name>A0A285N7P5_9HYPH</name>
<keyword evidence="1" id="KW-1133">Transmembrane helix</keyword>
<dbReference type="Proteomes" id="UP000219439">
    <property type="component" value="Unassembled WGS sequence"/>
</dbReference>
<evidence type="ECO:0000313" key="3">
    <source>
        <dbReference type="Proteomes" id="UP000219439"/>
    </source>
</evidence>
<protein>
    <submittedName>
        <fullName evidence="2">Uncharacterized protein</fullName>
    </submittedName>
</protein>
<reference evidence="2 3" key="1">
    <citation type="submission" date="2017-09" db="EMBL/GenBank/DDBJ databases">
        <authorList>
            <person name="Ehlers B."/>
            <person name="Leendertz F.H."/>
        </authorList>
    </citation>
    <scope>NUCLEOTIDE SEQUENCE [LARGE SCALE GENOMIC DNA]</scope>
    <source>
        <strain evidence="2 3">DSM 18289</strain>
    </source>
</reference>
<feature type="transmembrane region" description="Helical" evidence="1">
    <location>
        <begin position="55"/>
        <end position="79"/>
    </location>
</feature>
<dbReference type="OrthoDB" id="8442121at2"/>
<keyword evidence="1" id="KW-0812">Transmembrane</keyword>
<feature type="transmembrane region" description="Helical" evidence="1">
    <location>
        <begin position="23"/>
        <end position="43"/>
    </location>
</feature>
<dbReference type="RefSeq" id="WP_097151479.1">
    <property type="nucleotide sequence ID" value="NZ_OBEL01000001.1"/>
</dbReference>
<dbReference type="EMBL" id="OBEL01000001">
    <property type="protein sequence ID" value="SNZ05439.1"/>
    <property type="molecule type" value="Genomic_DNA"/>
</dbReference>
<gene>
    <name evidence="2" type="ORF">SAMN06265368_0119</name>
</gene>
<organism evidence="2 3">
    <name type="scientific">Cohaesibacter gelatinilyticus</name>
    <dbReference type="NCBI Taxonomy" id="372072"/>
    <lineage>
        <taxon>Bacteria</taxon>
        <taxon>Pseudomonadati</taxon>
        <taxon>Pseudomonadota</taxon>
        <taxon>Alphaproteobacteria</taxon>
        <taxon>Hyphomicrobiales</taxon>
        <taxon>Cohaesibacteraceae</taxon>
    </lineage>
</organism>
<accession>A0A285N7P5</accession>
<sequence>MACCGNGTKVKDDPLAFRNHYPLPVRVMVGIFGLVLLSLPYYLLLAPGWNHFSWILIPFGLIGIAAGLAGLSFCLSAILGEAREAKVDLTGQVLRQTSRGLSFRSKKMLVTPFTEIAFFDVKRPSWAQDEAVLMLVPVLENGDSLPAFGSFPSKEEAQKVMALMGHMPDGPAGVAKHWSTSELEALKRSIAAQSQQGNCSHGQKSCSCH</sequence>
<keyword evidence="3" id="KW-1185">Reference proteome</keyword>
<keyword evidence="1" id="KW-0472">Membrane</keyword>
<dbReference type="AlphaFoldDB" id="A0A285N7P5"/>
<evidence type="ECO:0000256" key="1">
    <source>
        <dbReference type="SAM" id="Phobius"/>
    </source>
</evidence>